<dbReference type="RefSeq" id="XP_027611155.1">
    <property type="nucleotide sequence ID" value="XM_027755354.1"/>
</dbReference>
<dbReference type="InParanoid" id="A0A401GDJ4"/>
<gene>
    <name evidence="1" type="ORF">SCP_0214530</name>
</gene>
<dbReference type="GeneID" id="38777159"/>
<organism evidence="1 2">
    <name type="scientific">Sparassis crispa</name>
    <dbReference type="NCBI Taxonomy" id="139825"/>
    <lineage>
        <taxon>Eukaryota</taxon>
        <taxon>Fungi</taxon>
        <taxon>Dikarya</taxon>
        <taxon>Basidiomycota</taxon>
        <taxon>Agaricomycotina</taxon>
        <taxon>Agaricomycetes</taxon>
        <taxon>Polyporales</taxon>
        <taxon>Sparassidaceae</taxon>
        <taxon>Sparassis</taxon>
    </lineage>
</organism>
<sequence>MAYYIPLVPPRDCIYNNGNLQLHSVHRDEFVTSIALTEWDEGVNVKGYGRSRTYASARDGRHKRTRAPPASCVRRVEHPFPAILHLALDPRGEPCGLLRGASTLAPSVPPVRGAPKVEYDTAEADLS</sequence>
<keyword evidence="2" id="KW-1185">Reference proteome</keyword>
<dbReference type="AlphaFoldDB" id="A0A401GDJ4"/>
<protein>
    <submittedName>
        <fullName evidence="1">Uncharacterized protein</fullName>
    </submittedName>
</protein>
<name>A0A401GDJ4_9APHY</name>
<dbReference type="Proteomes" id="UP000287166">
    <property type="component" value="Unassembled WGS sequence"/>
</dbReference>
<accession>A0A401GDJ4</accession>
<dbReference type="EMBL" id="BFAD01000002">
    <property type="protein sequence ID" value="GBE80242.1"/>
    <property type="molecule type" value="Genomic_DNA"/>
</dbReference>
<evidence type="ECO:0000313" key="1">
    <source>
        <dbReference type="EMBL" id="GBE80242.1"/>
    </source>
</evidence>
<evidence type="ECO:0000313" key="2">
    <source>
        <dbReference type="Proteomes" id="UP000287166"/>
    </source>
</evidence>
<proteinExistence type="predicted"/>
<comment type="caution">
    <text evidence="1">The sequence shown here is derived from an EMBL/GenBank/DDBJ whole genome shotgun (WGS) entry which is preliminary data.</text>
</comment>
<reference evidence="1 2" key="1">
    <citation type="journal article" date="2018" name="Sci. Rep.">
        <title>Genome sequence of the cauliflower mushroom Sparassis crispa (Hanabiratake) and its association with beneficial usage.</title>
        <authorList>
            <person name="Kiyama R."/>
            <person name="Furutani Y."/>
            <person name="Kawaguchi K."/>
            <person name="Nakanishi T."/>
        </authorList>
    </citation>
    <scope>NUCLEOTIDE SEQUENCE [LARGE SCALE GENOMIC DNA]</scope>
</reference>